<proteinExistence type="predicted"/>
<reference evidence="1 2" key="1">
    <citation type="submission" date="2019-08" db="EMBL/GenBank/DDBJ databases">
        <authorList>
            <person name="Peeters C."/>
        </authorList>
    </citation>
    <scope>NUCLEOTIDE SEQUENCE [LARGE SCALE GENOMIC DNA]</scope>
    <source>
        <strain evidence="1 2">LMG 31110</strain>
    </source>
</reference>
<dbReference type="Proteomes" id="UP000337189">
    <property type="component" value="Unassembled WGS sequence"/>
</dbReference>
<dbReference type="EMBL" id="CABPSJ010000008">
    <property type="protein sequence ID" value="VVE51454.1"/>
    <property type="molecule type" value="Genomic_DNA"/>
</dbReference>
<dbReference type="AlphaFoldDB" id="A0A5E4YRE9"/>
<sequence>MLAAAGLIAAGVPLIVAQLLAVAFAALVDAGIERVAIRPIGNDVTRGIIITNCDRD</sequence>
<evidence type="ECO:0000313" key="1">
    <source>
        <dbReference type="EMBL" id="VVE51454.1"/>
    </source>
</evidence>
<name>A0A5E4YRE9_9BURK</name>
<accession>A0A5E4YRE9</accession>
<protein>
    <submittedName>
        <fullName evidence="1">Branched-chain amino acid transport system permease</fullName>
    </submittedName>
</protein>
<gene>
    <name evidence="1" type="ORF">PCO31110_04775</name>
</gene>
<organism evidence="1 2">
    <name type="scientific">Pandoraea communis</name>
    <dbReference type="NCBI Taxonomy" id="2508297"/>
    <lineage>
        <taxon>Bacteria</taxon>
        <taxon>Pseudomonadati</taxon>
        <taxon>Pseudomonadota</taxon>
        <taxon>Betaproteobacteria</taxon>
        <taxon>Burkholderiales</taxon>
        <taxon>Burkholderiaceae</taxon>
        <taxon>Pandoraea</taxon>
    </lineage>
</organism>
<evidence type="ECO:0000313" key="2">
    <source>
        <dbReference type="Proteomes" id="UP000337189"/>
    </source>
</evidence>